<dbReference type="PANTHER" id="PTHR30250:SF29">
    <property type="entry name" value="POLYSACCHARIDE BIOSYNTHESIS PROTEIN C-TERMINAL DOMAIN-CONTAINING PROTEIN"/>
    <property type="match status" value="1"/>
</dbReference>
<comment type="subcellular location">
    <subcellularLocation>
        <location evidence="1">Cell membrane</location>
        <topology evidence="1">Multi-pass membrane protein</topology>
    </subcellularLocation>
</comment>
<protein>
    <submittedName>
        <fullName evidence="7">Polysaccharide transport membrane protein</fullName>
    </submittedName>
</protein>
<gene>
    <name evidence="7" type="ORF">Lpp123_07800</name>
</gene>
<feature type="transmembrane region" description="Helical" evidence="6">
    <location>
        <begin position="50"/>
        <end position="69"/>
    </location>
</feature>
<feature type="non-terminal residue" evidence="7">
    <location>
        <position position="173"/>
    </location>
</feature>
<evidence type="ECO:0000256" key="2">
    <source>
        <dbReference type="ARBA" id="ARBA00022475"/>
    </source>
</evidence>
<feature type="transmembrane region" description="Helical" evidence="6">
    <location>
        <begin position="119"/>
        <end position="137"/>
    </location>
</feature>
<organism evidence="7 8">
    <name type="scientific">Lacticaseibacillus paracasei subsp. paracasei Lpp123</name>
    <dbReference type="NCBI Taxonomy" id="1256201"/>
    <lineage>
        <taxon>Bacteria</taxon>
        <taxon>Bacillati</taxon>
        <taxon>Bacillota</taxon>
        <taxon>Bacilli</taxon>
        <taxon>Lactobacillales</taxon>
        <taxon>Lactobacillaceae</taxon>
        <taxon>Lacticaseibacillus</taxon>
    </lineage>
</organism>
<accession>A0A829GH46</accession>
<feature type="transmembrane region" description="Helical" evidence="6">
    <location>
        <begin position="90"/>
        <end position="113"/>
    </location>
</feature>
<evidence type="ECO:0000256" key="3">
    <source>
        <dbReference type="ARBA" id="ARBA00022692"/>
    </source>
</evidence>
<dbReference type="PANTHER" id="PTHR30250">
    <property type="entry name" value="PST FAMILY PREDICTED COLANIC ACID TRANSPORTER"/>
    <property type="match status" value="1"/>
</dbReference>
<dbReference type="InterPro" id="IPR050833">
    <property type="entry name" value="Poly_Biosynth_Transport"/>
</dbReference>
<evidence type="ECO:0000313" key="8">
    <source>
        <dbReference type="Proteomes" id="UP000014316"/>
    </source>
</evidence>
<keyword evidence="4 6" id="KW-1133">Transmembrane helix</keyword>
<evidence type="ECO:0000256" key="5">
    <source>
        <dbReference type="ARBA" id="ARBA00023136"/>
    </source>
</evidence>
<dbReference type="InterPro" id="IPR002797">
    <property type="entry name" value="Polysacc_synth"/>
</dbReference>
<sequence length="173" mass="19228">MHNQEMKHLMRGAWILSLSSLIAKILSAVYRVPFQNMVGDTGFYAYQQIYPIYGLGMTFALSGFPVYISKLVAEADSDEAKLTVAHQSRVILTWISWALFLGLQIFGGVIAQAMADPELLPLIQTVAFMFLTMPLLATGRGYFQGTFDMAKTATSQVVEQVVRVAVILLAAWW</sequence>
<reference evidence="7 8" key="1">
    <citation type="journal article" date="2013" name="PLoS ONE">
        <title>Lactobacillus paracasei comparative genomics: towards species pan-genome definition and exploitation of diversity.</title>
        <authorList>
            <person name="Smokvina T."/>
            <person name="Wels M."/>
            <person name="Polka J."/>
            <person name="Chervaux C."/>
            <person name="Brisse S."/>
            <person name="Boekhorst J."/>
            <person name="van Hylckama Vlieg J.E."/>
            <person name="Siezen R.J."/>
        </authorList>
    </citation>
    <scope>NUCLEOTIDE SEQUENCE [LARGE SCALE GENOMIC DNA]</scope>
    <source>
        <strain evidence="7 8">Lpp123</strain>
    </source>
</reference>
<dbReference type="EMBL" id="ANJW01000461">
    <property type="protein sequence ID" value="EPC53713.1"/>
    <property type="molecule type" value="Genomic_DNA"/>
</dbReference>
<keyword evidence="5 6" id="KW-0472">Membrane</keyword>
<dbReference type="AlphaFoldDB" id="A0A829GH46"/>
<proteinExistence type="predicted"/>
<dbReference type="Proteomes" id="UP000014316">
    <property type="component" value="Unassembled WGS sequence"/>
</dbReference>
<feature type="transmembrane region" description="Helical" evidence="6">
    <location>
        <begin position="12"/>
        <end position="30"/>
    </location>
</feature>
<evidence type="ECO:0000256" key="1">
    <source>
        <dbReference type="ARBA" id="ARBA00004651"/>
    </source>
</evidence>
<evidence type="ECO:0000256" key="4">
    <source>
        <dbReference type="ARBA" id="ARBA00022989"/>
    </source>
</evidence>
<keyword evidence="3 6" id="KW-0812">Transmembrane</keyword>
<keyword evidence="2" id="KW-1003">Cell membrane</keyword>
<dbReference type="GO" id="GO:0005886">
    <property type="term" value="C:plasma membrane"/>
    <property type="evidence" value="ECO:0007669"/>
    <property type="project" value="UniProtKB-SubCell"/>
</dbReference>
<evidence type="ECO:0000256" key="6">
    <source>
        <dbReference type="SAM" id="Phobius"/>
    </source>
</evidence>
<dbReference type="Pfam" id="PF01943">
    <property type="entry name" value="Polysacc_synt"/>
    <property type="match status" value="1"/>
</dbReference>
<name>A0A829GH46_LACPA</name>
<comment type="caution">
    <text evidence="7">The sequence shown here is derived from an EMBL/GenBank/DDBJ whole genome shotgun (WGS) entry which is preliminary data.</text>
</comment>
<evidence type="ECO:0000313" key="7">
    <source>
        <dbReference type="EMBL" id="EPC53713.1"/>
    </source>
</evidence>